<dbReference type="Proteomes" id="UP001628124">
    <property type="component" value="Unassembled WGS sequence"/>
</dbReference>
<protein>
    <submittedName>
        <fullName evidence="1">Uncharacterized protein</fullName>
    </submittedName>
</protein>
<dbReference type="EMBL" id="BAABMM010000040">
    <property type="protein sequence ID" value="GAA5252920.1"/>
    <property type="molecule type" value="Genomic_DNA"/>
</dbReference>
<evidence type="ECO:0000313" key="1">
    <source>
        <dbReference type="EMBL" id="GAA5252920.1"/>
    </source>
</evidence>
<accession>A0ABP9U152</accession>
<organism evidence="1 2">
    <name type="scientific">Candidatus Rickettsia kedanie</name>
    <dbReference type="NCBI Taxonomy" id="3115352"/>
    <lineage>
        <taxon>Bacteria</taxon>
        <taxon>Pseudomonadati</taxon>
        <taxon>Pseudomonadota</taxon>
        <taxon>Alphaproteobacteria</taxon>
        <taxon>Rickettsiales</taxon>
        <taxon>Rickettsiaceae</taxon>
        <taxon>Rickettsieae</taxon>
        <taxon>Rickettsia</taxon>
        <taxon>spotted fever group</taxon>
    </lineage>
</organism>
<gene>
    <name evidence="1" type="ORF">KNCP2_12080</name>
</gene>
<comment type="caution">
    <text evidence="1">The sequence shown here is derived from an EMBL/GenBank/DDBJ whole genome shotgun (WGS) entry which is preliminary data.</text>
</comment>
<sequence length="52" mass="6071">MTKLDILNLPISYNSKLKLKYSDELVALGKLLIQNFFLNQKQDDNMHAVIFM</sequence>
<name>A0ABP9U152_9RICK</name>
<proteinExistence type="predicted"/>
<reference evidence="1 2" key="1">
    <citation type="journal article" date="2024" name="Microbiol. Immunol.">
        <title>Discovery of a novel spotted fever group Rickettsia, 'Candidatus Rickettsia kedanie,' in unfed larval chigger mites, Leptotrombidium scutellare.</title>
        <authorList>
            <person name="Ogawa M."/>
            <person name="Matsutani M."/>
            <person name="Katayama T."/>
            <person name="Takada N."/>
            <person name="Noda S."/>
            <person name="Takahashi M."/>
            <person name="Kageyama D."/>
            <person name="Hanaoka N."/>
            <person name="Ebihara H."/>
        </authorList>
    </citation>
    <scope>NUCLEOTIDE SEQUENCE [LARGE SCALE GENOMIC DNA]</scope>
    <source>
        <strain evidence="1 2">KNCP2-13</strain>
    </source>
</reference>
<keyword evidence="2" id="KW-1185">Reference proteome</keyword>
<evidence type="ECO:0000313" key="2">
    <source>
        <dbReference type="Proteomes" id="UP001628124"/>
    </source>
</evidence>